<evidence type="ECO:0000256" key="5">
    <source>
        <dbReference type="ARBA" id="ARBA00022989"/>
    </source>
</evidence>
<dbReference type="InterPro" id="IPR026252">
    <property type="entry name" value="Aquaporin_10"/>
</dbReference>
<evidence type="ECO:0000256" key="10">
    <source>
        <dbReference type="RuleBase" id="RU000477"/>
    </source>
</evidence>
<keyword evidence="4 10" id="KW-0812">Transmembrane</keyword>
<evidence type="ECO:0000256" key="4">
    <source>
        <dbReference type="ARBA" id="ARBA00022692"/>
    </source>
</evidence>
<comment type="similarity">
    <text evidence="2 10">Belongs to the MIP/aquaporin (TC 1.A.8) family.</text>
</comment>
<keyword evidence="14" id="KW-1185">Reference proteome</keyword>
<name>A0AAV7KSL4_PLEWA</name>
<sequence>MEQGSAIRQAVAQHAEHTPERDRPRSGTLRRSGVGRRRQPQDSATVRWEDCVCTRKRLADVTKPRKTPPTLGATSESQHARKPFFMCREKYFISSLINIFINLGGGCSRSSRRFKMLLRLSQAWISSPSIWWCGTLSPRLEPQQIFLREETKKMKDGLQLMTNGSTAQAVTSFHTKGGYFTMYLGGALAVTVAIYVSGGVSGGHLNPAFSLSMCLLGRFQWRKLPLFVVIQIVASFAAAGTAYALYYGSHFPSVSVASNSEHSGALSNSATFCAADAIQHYCNGNLTVTGPTETASIFATYPAGYLTIWNGFLDQVIGTAMLLVGILAIVDSKNKPVPKGLEPLVVGLLVLSIGLSMGSNCGYPINPARDLGPRLFTFLAGWGPEVFSAGNHYWWIPVIAPLFGAVIGSVVYEVFVEFHHPDNLNEQLACSDNKDMEKGMPESKIKKLEVTPTFTIDTYMKGCTECP</sequence>
<evidence type="ECO:0000256" key="3">
    <source>
        <dbReference type="ARBA" id="ARBA00022448"/>
    </source>
</evidence>
<dbReference type="PANTHER" id="PTHR43829">
    <property type="entry name" value="AQUAPORIN OR AQUAGLYCEROPORIN RELATED"/>
    <property type="match status" value="1"/>
</dbReference>
<feature type="compositionally biased region" description="Basic and acidic residues" evidence="11">
    <location>
        <begin position="14"/>
        <end position="25"/>
    </location>
</feature>
<keyword evidence="6 12" id="KW-0472">Membrane</keyword>
<dbReference type="SUPFAM" id="SSF81338">
    <property type="entry name" value="Aquaporin-like"/>
    <property type="match status" value="1"/>
</dbReference>
<dbReference type="PRINTS" id="PR02022">
    <property type="entry name" value="AQUAPORIN10M"/>
</dbReference>
<evidence type="ECO:0008006" key="15">
    <source>
        <dbReference type="Google" id="ProtNLM"/>
    </source>
</evidence>
<organism evidence="13 14">
    <name type="scientific">Pleurodeles waltl</name>
    <name type="common">Iberian ribbed newt</name>
    <dbReference type="NCBI Taxonomy" id="8319"/>
    <lineage>
        <taxon>Eukaryota</taxon>
        <taxon>Metazoa</taxon>
        <taxon>Chordata</taxon>
        <taxon>Craniata</taxon>
        <taxon>Vertebrata</taxon>
        <taxon>Euteleostomi</taxon>
        <taxon>Amphibia</taxon>
        <taxon>Batrachia</taxon>
        <taxon>Caudata</taxon>
        <taxon>Salamandroidea</taxon>
        <taxon>Salamandridae</taxon>
        <taxon>Pleurodelinae</taxon>
        <taxon>Pleurodeles</taxon>
    </lineage>
</organism>
<dbReference type="InterPro" id="IPR050363">
    <property type="entry name" value="MIP/Aquaporin"/>
</dbReference>
<dbReference type="InterPro" id="IPR000425">
    <property type="entry name" value="MIP"/>
</dbReference>
<dbReference type="InterPro" id="IPR022357">
    <property type="entry name" value="MIP_CS"/>
</dbReference>
<evidence type="ECO:0000256" key="2">
    <source>
        <dbReference type="ARBA" id="ARBA00006175"/>
    </source>
</evidence>
<comment type="caution">
    <text evidence="13">The sequence shown here is derived from an EMBL/GenBank/DDBJ whole genome shotgun (WGS) entry which is preliminary data.</text>
</comment>
<reference evidence="13" key="1">
    <citation type="journal article" date="2022" name="bioRxiv">
        <title>Sequencing and chromosome-scale assembly of the giantPleurodeles waltlgenome.</title>
        <authorList>
            <person name="Brown T."/>
            <person name="Elewa A."/>
            <person name="Iarovenko S."/>
            <person name="Subramanian E."/>
            <person name="Araus A.J."/>
            <person name="Petzold A."/>
            <person name="Susuki M."/>
            <person name="Suzuki K.-i.T."/>
            <person name="Hayashi T."/>
            <person name="Toyoda A."/>
            <person name="Oliveira C."/>
            <person name="Osipova E."/>
            <person name="Leigh N.D."/>
            <person name="Simon A."/>
            <person name="Yun M.H."/>
        </authorList>
    </citation>
    <scope>NUCLEOTIDE SEQUENCE</scope>
    <source>
        <strain evidence="13">20211129_DDA</strain>
        <tissue evidence="13">Liver</tissue>
    </source>
</reference>
<dbReference type="Pfam" id="PF00230">
    <property type="entry name" value="MIP"/>
    <property type="match status" value="1"/>
</dbReference>
<evidence type="ECO:0000256" key="1">
    <source>
        <dbReference type="ARBA" id="ARBA00004141"/>
    </source>
</evidence>
<dbReference type="InterPro" id="IPR023271">
    <property type="entry name" value="Aquaporin-like"/>
</dbReference>
<evidence type="ECO:0000313" key="14">
    <source>
        <dbReference type="Proteomes" id="UP001066276"/>
    </source>
</evidence>
<evidence type="ECO:0000256" key="7">
    <source>
        <dbReference type="ARBA" id="ARBA00033993"/>
    </source>
</evidence>
<protein>
    <recommendedName>
        <fullName evidence="15">Aquaporin-10</fullName>
    </recommendedName>
</protein>
<dbReference type="AlphaFoldDB" id="A0AAV7KSL4"/>
<evidence type="ECO:0000256" key="11">
    <source>
        <dbReference type="SAM" id="MobiDB-lite"/>
    </source>
</evidence>
<keyword evidence="5 12" id="KW-1133">Transmembrane helix</keyword>
<gene>
    <name evidence="13" type="ORF">NDU88_001117</name>
</gene>
<dbReference type="CDD" id="cd00333">
    <property type="entry name" value="MIP"/>
    <property type="match status" value="1"/>
</dbReference>
<dbReference type="GO" id="GO:0015254">
    <property type="term" value="F:glycerol channel activity"/>
    <property type="evidence" value="ECO:0007669"/>
    <property type="project" value="TreeGrafter"/>
</dbReference>
<dbReference type="PANTHER" id="PTHR43829:SF13">
    <property type="entry name" value="AQUAPORIN-10"/>
    <property type="match status" value="1"/>
</dbReference>
<dbReference type="EMBL" id="JANPWB010000016">
    <property type="protein sequence ID" value="KAJ1080929.1"/>
    <property type="molecule type" value="Genomic_DNA"/>
</dbReference>
<keyword evidence="3 10" id="KW-0813">Transport</keyword>
<feature type="transmembrane region" description="Helical" evidence="12">
    <location>
        <begin position="224"/>
        <end position="246"/>
    </location>
</feature>
<feature type="region of interest" description="Disordered" evidence="11">
    <location>
        <begin position="1"/>
        <end position="42"/>
    </location>
</feature>
<evidence type="ECO:0000313" key="13">
    <source>
        <dbReference type="EMBL" id="KAJ1080929.1"/>
    </source>
</evidence>
<feature type="transmembrane region" description="Helical" evidence="12">
    <location>
        <begin position="180"/>
        <end position="203"/>
    </location>
</feature>
<evidence type="ECO:0000256" key="9">
    <source>
        <dbReference type="ARBA" id="ARBA00049405"/>
    </source>
</evidence>
<feature type="transmembrane region" description="Helical" evidence="12">
    <location>
        <begin position="393"/>
        <end position="415"/>
    </location>
</feature>
<evidence type="ECO:0000256" key="6">
    <source>
        <dbReference type="ARBA" id="ARBA00023136"/>
    </source>
</evidence>
<comment type="catalytic activity">
    <reaction evidence="9">
        <text>glycerol(in) = glycerol(out)</text>
        <dbReference type="Rhea" id="RHEA:29675"/>
        <dbReference type="ChEBI" id="CHEBI:17754"/>
    </reaction>
</comment>
<comment type="subcellular location">
    <subcellularLocation>
        <location evidence="1">Membrane</location>
        <topology evidence="1">Multi-pass membrane protein</topology>
    </subcellularLocation>
</comment>
<proteinExistence type="inferred from homology"/>
<dbReference type="PROSITE" id="PS00221">
    <property type="entry name" value="MIP"/>
    <property type="match status" value="1"/>
</dbReference>
<dbReference type="Proteomes" id="UP001066276">
    <property type="component" value="Chromosome 12"/>
</dbReference>
<dbReference type="GO" id="GO:0015250">
    <property type="term" value="F:water channel activity"/>
    <property type="evidence" value="ECO:0007669"/>
    <property type="project" value="TreeGrafter"/>
</dbReference>
<accession>A0AAV7KSL4</accession>
<dbReference type="PRINTS" id="PR00783">
    <property type="entry name" value="MINTRINSICP"/>
</dbReference>
<feature type="transmembrane region" description="Helical" evidence="12">
    <location>
        <begin position="91"/>
        <end position="111"/>
    </location>
</feature>
<comment type="catalytic activity">
    <reaction evidence="7">
        <text>urea(in) = urea(out)</text>
        <dbReference type="Rhea" id="RHEA:32799"/>
        <dbReference type="ChEBI" id="CHEBI:16199"/>
    </reaction>
</comment>
<feature type="transmembrane region" description="Helical" evidence="12">
    <location>
        <begin position="312"/>
        <end position="332"/>
    </location>
</feature>
<comment type="catalytic activity">
    <reaction evidence="8">
        <text>H2O(in) = H2O(out)</text>
        <dbReference type="Rhea" id="RHEA:29667"/>
        <dbReference type="ChEBI" id="CHEBI:15377"/>
    </reaction>
</comment>
<evidence type="ECO:0000256" key="12">
    <source>
        <dbReference type="SAM" id="Phobius"/>
    </source>
</evidence>
<dbReference type="Gene3D" id="1.20.1080.10">
    <property type="entry name" value="Glycerol uptake facilitator protein"/>
    <property type="match status" value="1"/>
</dbReference>
<evidence type="ECO:0000256" key="8">
    <source>
        <dbReference type="ARBA" id="ARBA00034651"/>
    </source>
</evidence>
<dbReference type="GO" id="GO:0015204">
    <property type="term" value="F:urea transmembrane transporter activity"/>
    <property type="evidence" value="ECO:0007669"/>
    <property type="project" value="TreeGrafter"/>
</dbReference>
<feature type="transmembrane region" description="Helical" evidence="12">
    <location>
        <begin position="344"/>
        <end position="365"/>
    </location>
</feature>
<dbReference type="GO" id="GO:0016323">
    <property type="term" value="C:basolateral plasma membrane"/>
    <property type="evidence" value="ECO:0007669"/>
    <property type="project" value="TreeGrafter"/>
</dbReference>